<dbReference type="AlphaFoldDB" id="A0A9N8YXU7"/>
<keyword evidence="7" id="KW-1185">Reference proteome</keyword>
<dbReference type="Pfam" id="PF21310">
    <property type="entry name" value="OCRL-like_ASH"/>
    <property type="match status" value="1"/>
</dbReference>
<dbReference type="InterPro" id="IPR013783">
    <property type="entry name" value="Ig-like_fold"/>
</dbReference>
<dbReference type="EMBL" id="CAJVPS010000124">
    <property type="protein sequence ID" value="CAG8454959.1"/>
    <property type="molecule type" value="Genomic_DNA"/>
</dbReference>
<comment type="subcellular location">
    <subcellularLocation>
        <location evidence="2">Cytoplasmic vesicle</location>
        <location evidence="2">Phagosome membrane</location>
    </subcellularLocation>
    <subcellularLocation>
        <location evidence="1">Early endosome membrane</location>
    </subcellularLocation>
</comment>
<feature type="domain" description="Rho-GAP" evidence="5">
    <location>
        <begin position="539"/>
        <end position="760"/>
    </location>
</feature>
<name>A0A9N8YXU7_9GLOM</name>
<evidence type="ECO:0000256" key="4">
    <source>
        <dbReference type="ARBA" id="ARBA00023329"/>
    </source>
</evidence>
<dbReference type="SUPFAM" id="SSF48350">
    <property type="entry name" value="GTPase activation domain, GAP"/>
    <property type="match status" value="1"/>
</dbReference>
<dbReference type="Pfam" id="PF00620">
    <property type="entry name" value="RhoGAP"/>
    <property type="match status" value="1"/>
</dbReference>
<dbReference type="PANTHER" id="PTHR11200:SF300">
    <property type="entry name" value="TYPE II INOSITOL 1,4,5-TRISPHOSPHATE 5-PHOSPHATASE"/>
    <property type="match status" value="1"/>
</dbReference>
<dbReference type="Gene3D" id="2.60.40.10">
    <property type="entry name" value="Immunoglobulins"/>
    <property type="match status" value="1"/>
</dbReference>
<evidence type="ECO:0000256" key="3">
    <source>
        <dbReference type="ARBA" id="ARBA00022753"/>
    </source>
</evidence>
<dbReference type="InterPro" id="IPR008936">
    <property type="entry name" value="Rho_GTPase_activation_prot"/>
</dbReference>
<dbReference type="GO" id="GO:0031901">
    <property type="term" value="C:early endosome membrane"/>
    <property type="evidence" value="ECO:0007669"/>
    <property type="project" value="UniProtKB-SubCell"/>
</dbReference>
<evidence type="ECO:0000313" key="6">
    <source>
        <dbReference type="EMBL" id="CAG8454959.1"/>
    </source>
</evidence>
<keyword evidence="3" id="KW-0967">Endosome</keyword>
<dbReference type="Gene3D" id="1.10.555.10">
    <property type="entry name" value="Rho GTPase activation protein"/>
    <property type="match status" value="1"/>
</dbReference>
<evidence type="ECO:0000256" key="1">
    <source>
        <dbReference type="ARBA" id="ARBA00004146"/>
    </source>
</evidence>
<evidence type="ECO:0000313" key="7">
    <source>
        <dbReference type="Proteomes" id="UP000789508"/>
    </source>
</evidence>
<dbReference type="Pfam" id="PF22669">
    <property type="entry name" value="Exo_endo_phos2"/>
    <property type="match status" value="1"/>
</dbReference>
<keyword evidence="4" id="KW-0968">Cytoplasmic vesicle</keyword>
<dbReference type="SMART" id="SM00324">
    <property type="entry name" value="RhoGAP"/>
    <property type="match status" value="1"/>
</dbReference>
<dbReference type="InterPro" id="IPR046985">
    <property type="entry name" value="IP5"/>
</dbReference>
<dbReference type="OrthoDB" id="7862313at2759"/>
<evidence type="ECO:0000259" key="5">
    <source>
        <dbReference type="PROSITE" id="PS50238"/>
    </source>
</evidence>
<sequence length="768" mass="87716">MSDYVAKRLLDREAEFTEQKTISVFVGTWNVNGKFASDALDTWLMCETEPDIYAVGFQELDLSAEAFILNDSTREEDWTRAVARGLGDRASDYWKVVYQLSKVVRRREHVTIIKDVQTDSAGVGIMGMMGNKGGVSIRMRFHDSTLCFVNCHLAADEKQVLRRNQDYLEICRRITFPINATFSVPSSPISPITPIPTSPISATAPQSNWFQNNIPSAMTNIGGMIGVSGGPPSDKALTIFDADHLIWMGDLNYRIDALPLEEIKELWDNKELDVLLQFDQLNIQRRNKWAFDEFEEGRITFPPTYKYDIRTNNWDSSDKKRAPAWTDRILWRSKESDGIKQLAYRSHMDIAQSDHKPVSAIFTMKVKKILPYKYKDVYLSIVRELDRFENDNMPDAKVSCSVFDYGEIKYLGDPQTKTVTVENTGQVILKFKFVPKFDERHICKPWVIIEPSHGFILPGLWSESETIKLTVAVDNISAPALNAGEKIEDILILHLENGKDFFISIHGKYVPTCFANNLERLVRLPKPIKVMHDENLSLLPIEHQISVPKEIWRILDFIGQHGLNVNDLFTVTGDQSLINHIRECLDTGEEFDLSLLLDDKQEESLPTPLEDETTVKHNKHATDLSTLSEKPSRDTLGSNIGIHSMADALIRFLESLPEPVIPFHLYDQCINIKSRPAAHEVLELIPSVHANVFIYITSFLREVINHDKQKDTSRIETLAFVLGSVMLRSKTSDRVLMESHAQKKKEFLLYFILNDLEDEFEDNFADDL</sequence>
<accession>A0A9N8YXU7</accession>
<dbReference type="SUPFAM" id="SSF56219">
    <property type="entry name" value="DNase I-like"/>
    <property type="match status" value="1"/>
</dbReference>
<dbReference type="Gene3D" id="3.60.10.10">
    <property type="entry name" value="Endonuclease/exonuclease/phosphatase"/>
    <property type="match status" value="1"/>
</dbReference>
<evidence type="ECO:0000256" key="2">
    <source>
        <dbReference type="ARBA" id="ARBA00004580"/>
    </source>
</evidence>
<protein>
    <submittedName>
        <fullName evidence="6">3089_t:CDS:1</fullName>
    </submittedName>
</protein>
<dbReference type="SMART" id="SM00128">
    <property type="entry name" value="IPPc"/>
    <property type="match status" value="1"/>
</dbReference>
<dbReference type="GO" id="GO:0004439">
    <property type="term" value="F:phosphatidylinositol-4,5-bisphosphate 5-phosphatase activity"/>
    <property type="evidence" value="ECO:0007669"/>
    <property type="project" value="TreeGrafter"/>
</dbReference>
<dbReference type="InterPro" id="IPR036691">
    <property type="entry name" value="Endo/exonu/phosph_ase_sf"/>
</dbReference>
<proteinExistence type="predicted"/>
<dbReference type="InterPro" id="IPR048869">
    <property type="entry name" value="OCRL-1_2_ASH"/>
</dbReference>
<organism evidence="6 7">
    <name type="scientific">Ambispora leptoticha</name>
    <dbReference type="NCBI Taxonomy" id="144679"/>
    <lineage>
        <taxon>Eukaryota</taxon>
        <taxon>Fungi</taxon>
        <taxon>Fungi incertae sedis</taxon>
        <taxon>Mucoromycota</taxon>
        <taxon>Glomeromycotina</taxon>
        <taxon>Glomeromycetes</taxon>
        <taxon>Archaeosporales</taxon>
        <taxon>Ambisporaceae</taxon>
        <taxon>Ambispora</taxon>
    </lineage>
</organism>
<reference evidence="6" key="1">
    <citation type="submission" date="2021-06" db="EMBL/GenBank/DDBJ databases">
        <authorList>
            <person name="Kallberg Y."/>
            <person name="Tangrot J."/>
            <person name="Rosling A."/>
        </authorList>
    </citation>
    <scope>NUCLEOTIDE SEQUENCE</scope>
    <source>
        <strain evidence="6">FL130A</strain>
    </source>
</reference>
<gene>
    <name evidence="6" type="ORF">ALEPTO_LOCUS1227</name>
</gene>
<dbReference type="InterPro" id="IPR000198">
    <property type="entry name" value="RhoGAP_dom"/>
</dbReference>
<dbReference type="PANTHER" id="PTHR11200">
    <property type="entry name" value="INOSITOL 5-PHOSPHATASE"/>
    <property type="match status" value="1"/>
</dbReference>
<dbReference type="PROSITE" id="PS50238">
    <property type="entry name" value="RHOGAP"/>
    <property type="match status" value="1"/>
</dbReference>
<dbReference type="GO" id="GO:0007165">
    <property type="term" value="P:signal transduction"/>
    <property type="evidence" value="ECO:0007669"/>
    <property type="project" value="InterPro"/>
</dbReference>
<dbReference type="InterPro" id="IPR000300">
    <property type="entry name" value="IPPc"/>
</dbReference>
<dbReference type="GO" id="GO:0046856">
    <property type="term" value="P:phosphatidylinositol dephosphorylation"/>
    <property type="evidence" value="ECO:0007669"/>
    <property type="project" value="InterPro"/>
</dbReference>
<dbReference type="Proteomes" id="UP000789508">
    <property type="component" value="Unassembled WGS sequence"/>
</dbReference>
<comment type="caution">
    <text evidence="6">The sequence shown here is derived from an EMBL/GenBank/DDBJ whole genome shotgun (WGS) entry which is preliminary data.</text>
</comment>